<organism evidence="3 4">
    <name type="scientific">Caenimonas aquaedulcis</name>
    <dbReference type="NCBI Taxonomy" id="2793270"/>
    <lineage>
        <taxon>Bacteria</taxon>
        <taxon>Pseudomonadati</taxon>
        <taxon>Pseudomonadota</taxon>
        <taxon>Betaproteobacteria</taxon>
        <taxon>Burkholderiales</taxon>
        <taxon>Comamonadaceae</taxon>
        <taxon>Caenimonas</taxon>
    </lineage>
</organism>
<evidence type="ECO:0000256" key="1">
    <source>
        <dbReference type="ARBA" id="ARBA00006987"/>
    </source>
</evidence>
<dbReference type="PANTHER" id="PTHR42928">
    <property type="entry name" value="TRICARBOXYLATE-BINDING PROTEIN"/>
    <property type="match status" value="1"/>
</dbReference>
<protein>
    <submittedName>
        <fullName evidence="3">Tripartite tricarboxylate transporter substrate binding protein</fullName>
    </submittedName>
</protein>
<accession>A0A931H3V8</accession>
<comment type="similarity">
    <text evidence="1">Belongs to the UPF0065 (bug) family.</text>
</comment>
<dbReference type="Proteomes" id="UP000651050">
    <property type="component" value="Unassembled WGS sequence"/>
</dbReference>
<dbReference type="EMBL" id="JADWYS010000001">
    <property type="protein sequence ID" value="MBG9388076.1"/>
    <property type="molecule type" value="Genomic_DNA"/>
</dbReference>
<reference evidence="3" key="1">
    <citation type="submission" date="2020-11" db="EMBL/GenBank/DDBJ databases">
        <title>Bacterial whole genome sequence for Caenimonas sp. DR4.4.</title>
        <authorList>
            <person name="Le V."/>
            <person name="Ko S.-R."/>
            <person name="Ahn C.-Y."/>
            <person name="Oh H.-M."/>
        </authorList>
    </citation>
    <scope>NUCLEOTIDE SEQUENCE</scope>
    <source>
        <strain evidence="3">DR4.4</strain>
    </source>
</reference>
<evidence type="ECO:0000256" key="2">
    <source>
        <dbReference type="SAM" id="SignalP"/>
    </source>
</evidence>
<comment type="caution">
    <text evidence="3">The sequence shown here is derived from an EMBL/GenBank/DDBJ whole genome shotgun (WGS) entry which is preliminary data.</text>
</comment>
<dbReference type="AlphaFoldDB" id="A0A931H3V8"/>
<feature type="signal peptide" evidence="2">
    <location>
        <begin position="1"/>
        <end position="30"/>
    </location>
</feature>
<feature type="chain" id="PRO_5036843423" evidence="2">
    <location>
        <begin position="31"/>
        <end position="330"/>
    </location>
</feature>
<name>A0A931H3V8_9BURK</name>
<evidence type="ECO:0000313" key="4">
    <source>
        <dbReference type="Proteomes" id="UP000651050"/>
    </source>
</evidence>
<dbReference type="RefSeq" id="WP_196985955.1">
    <property type="nucleotide sequence ID" value="NZ_JADWYS010000001.1"/>
</dbReference>
<keyword evidence="2" id="KW-0732">Signal</keyword>
<dbReference type="SUPFAM" id="SSF53850">
    <property type="entry name" value="Periplasmic binding protein-like II"/>
    <property type="match status" value="1"/>
</dbReference>
<dbReference type="Gene3D" id="3.40.190.10">
    <property type="entry name" value="Periplasmic binding protein-like II"/>
    <property type="match status" value="1"/>
</dbReference>
<proteinExistence type="inferred from homology"/>
<dbReference type="Pfam" id="PF03401">
    <property type="entry name" value="TctC"/>
    <property type="match status" value="1"/>
</dbReference>
<keyword evidence="4" id="KW-1185">Reference proteome</keyword>
<dbReference type="InterPro" id="IPR042100">
    <property type="entry name" value="Bug_dom1"/>
</dbReference>
<dbReference type="PIRSF" id="PIRSF017082">
    <property type="entry name" value="YflP"/>
    <property type="match status" value="1"/>
</dbReference>
<evidence type="ECO:0000313" key="3">
    <source>
        <dbReference type="EMBL" id="MBG9388076.1"/>
    </source>
</evidence>
<dbReference type="Gene3D" id="3.40.190.150">
    <property type="entry name" value="Bordetella uptake gene, domain 1"/>
    <property type="match status" value="1"/>
</dbReference>
<dbReference type="PROSITE" id="PS51318">
    <property type="entry name" value="TAT"/>
    <property type="match status" value="1"/>
</dbReference>
<sequence>MRTIHAFGRRAVLALAAAAFGTFAAAPAMAQAYPNRPIKLIVPWPAGGVTDASARLLAQHLGDRLKQNVVVDNRAGANGRIGAELAAKSPPDGYTFFLASAETHAINPTVFASVPYDPIKDFVAIAPYAINPFTVTARADIKASNMKEAVALAKASPGKLTSASWGIGSTSQIILEMIKGQAGIDVLHVPFQGEAPAVTALLGSQVDLMVMPAARADQLSRDGKVKVLAVTTGSRFALLKDVPTLSEQGYKIDVANWFGVVAPAKTPPEVVQKVNEEINALLRGNEFPEALRKLGVDAHPAMTAPQYQKFIETEGTRWGTVIKAARIRLE</sequence>
<gene>
    <name evidence="3" type="ORF">I5803_08595</name>
</gene>
<dbReference type="PANTHER" id="PTHR42928:SF5">
    <property type="entry name" value="BLR1237 PROTEIN"/>
    <property type="match status" value="1"/>
</dbReference>
<dbReference type="InterPro" id="IPR005064">
    <property type="entry name" value="BUG"/>
</dbReference>
<dbReference type="CDD" id="cd07012">
    <property type="entry name" value="PBP2_Bug_TTT"/>
    <property type="match status" value="1"/>
</dbReference>
<dbReference type="InterPro" id="IPR006311">
    <property type="entry name" value="TAT_signal"/>
</dbReference>